<dbReference type="PANTHER" id="PTHR11750:SF26">
    <property type="entry name" value="PROTEIN N-TERMINAL AMIDASE"/>
    <property type="match status" value="1"/>
</dbReference>
<dbReference type="GO" id="GO:0030163">
    <property type="term" value="P:protein catabolic process"/>
    <property type="evidence" value="ECO:0007669"/>
    <property type="project" value="TreeGrafter"/>
</dbReference>
<accession>A0AA97NV80</accession>
<evidence type="ECO:0000313" key="3">
    <source>
        <dbReference type="EMBL" id="ELQ37003.1"/>
    </source>
</evidence>
<dbReference type="PANTHER" id="PTHR11750">
    <property type="entry name" value="PROTEIN N-TERMINAL AMIDASE"/>
    <property type="match status" value="1"/>
</dbReference>
<feature type="compositionally biased region" description="Polar residues" evidence="1">
    <location>
        <begin position="775"/>
        <end position="784"/>
    </location>
</feature>
<dbReference type="Pfam" id="PF00795">
    <property type="entry name" value="CN_hydrolase"/>
    <property type="match status" value="1"/>
</dbReference>
<organism evidence="3">
    <name type="scientific">Pyricularia oryzae (strain Y34)</name>
    <name type="common">Rice blast fungus</name>
    <name type="synonym">Magnaporthe oryzae</name>
    <dbReference type="NCBI Taxonomy" id="1143189"/>
    <lineage>
        <taxon>Eukaryota</taxon>
        <taxon>Fungi</taxon>
        <taxon>Dikarya</taxon>
        <taxon>Ascomycota</taxon>
        <taxon>Pezizomycotina</taxon>
        <taxon>Sordariomycetes</taxon>
        <taxon>Sordariomycetidae</taxon>
        <taxon>Magnaporthales</taxon>
        <taxon>Pyriculariaceae</taxon>
        <taxon>Pyricularia</taxon>
    </lineage>
</organism>
<feature type="compositionally biased region" description="Low complexity" evidence="1">
    <location>
        <begin position="762"/>
        <end position="774"/>
    </location>
</feature>
<feature type="compositionally biased region" description="Low complexity" evidence="1">
    <location>
        <begin position="699"/>
        <end position="712"/>
    </location>
</feature>
<dbReference type="InterPro" id="IPR039703">
    <property type="entry name" value="Nta1"/>
</dbReference>
<proteinExistence type="predicted"/>
<feature type="compositionally biased region" description="Basic and acidic residues" evidence="1">
    <location>
        <begin position="613"/>
        <end position="625"/>
    </location>
</feature>
<keyword evidence="3" id="KW-0378">Hydrolase</keyword>
<feature type="compositionally biased region" description="Basic and acidic residues" evidence="1">
    <location>
        <begin position="727"/>
        <end position="746"/>
    </location>
</feature>
<protein>
    <submittedName>
        <fullName evidence="3">Hydrolase</fullName>
    </submittedName>
</protein>
<dbReference type="PROSITE" id="PS50263">
    <property type="entry name" value="CN_HYDROLASE"/>
    <property type="match status" value="1"/>
</dbReference>
<reference evidence="3" key="1">
    <citation type="journal article" date="2012" name="PLoS Genet.">
        <title>Comparative analysis of the genomes of two field isolates of the rice blast fungus Magnaporthe oryzae.</title>
        <authorList>
            <person name="Xue M."/>
            <person name="Yang J."/>
            <person name="Li Z."/>
            <person name="Hu S."/>
            <person name="Yao N."/>
            <person name="Dean R.A."/>
            <person name="Zhao W."/>
            <person name="Shen M."/>
            <person name="Zhang H."/>
            <person name="Li C."/>
            <person name="Liu L."/>
            <person name="Cao L."/>
            <person name="Xu X."/>
            <person name="Xing Y."/>
            <person name="Hsiang T."/>
            <person name="Zhang Z."/>
            <person name="Xu J.R."/>
            <person name="Peng Y.L."/>
        </authorList>
    </citation>
    <scope>NUCLEOTIDE SEQUENCE</scope>
    <source>
        <strain evidence="3">Y34</strain>
    </source>
</reference>
<name>A0AA97NV80_PYRO3</name>
<dbReference type="AlphaFoldDB" id="A0AA97NV80"/>
<evidence type="ECO:0000256" key="1">
    <source>
        <dbReference type="SAM" id="MobiDB-lite"/>
    </source>
</evidence>
<dbReference type="InterPro" id="IPR003010">
    <property type="entry name" value="C-N_Hydrolase"/>
</dbReference>
<feature type="domain" description="CN hydrolase" evidence="2">
    <location>
        <begin position="1"/>
        <end position="282"/>
    </location>
</feature>
<dbReference type="CDD" id="cd07566">
    <property type="entry name" value="ScNTA1_like"/>
    <property type="match status" value="1"/>
</dbReference>
<feature type="region of interest" description="Disordered" evidence="1">
    <location>
        <begin position="528"/>
        <end position="841"/>
    </location>
</feature>
<sequence>MRIACLQFAPQVGDVDNNLNRADAIISKTHPSQLEHLDLLVLPELAFTGCNFKSLNEISPFLELSGFGISSLWARTTALKHNCHVVVGYPEKVDVEPIWPTSPEYYNSCIMVDGEGETVGNYRKSFLDVDERWALEGRDGFFDEEVDGLGVIAMGICSDINPYKMEAPWASFEFSYHALDSEARLVIVTMSWPTQEDIGQYSCQPSEPDMAMVVYWTERLEPLIRAENDEETIVVFCNRTGTEGDMTYAGSSAVLGIKDGEISIYGILGRGVKELLVVDTDDPPLAKLVDSAKSTAFETTESTPSPLEQDFVALAPEPLRLTRTKSPVPSQEPLKDSSSNFLKVPKSSSDPNHAPQKSLPDPKLDAKPVVAPLHTSFSSHQTPAMPRPNSHSSQQNSPDTTNETPQTAKLEAARLTSPVDQRGPSIGMRRSAAAQCLTIDTHVDTMYRKVTKAEPASAPSRSHQPGSALSPAIRLPKSSVLISPPLPSDLSSINSPLLETPTGPSPLPDDLRPKWDFSADSSQYLAGLKPLSPSRFGRTHPTTTGFLTSPRTPETPYPELFEGTPQEDYSGVWRRRGKDSSALEAATDERPGTRSRTGSDSYRKISKAPQPFKTRDGDNESRRPTETFVGDIRHSSSTPRRSKGGGRASPRQELLKSYRNRGSDSTCIPIAASPRSGLRLSSEHCDRRLHYPSSPKNAQSRPRTSSRPQTSPAQQSPQGRSTPSHATRPDHGGSEVQKRNGAERTRNRSSTACAASGPTIPPQAAETPAQQASQITRPHTSQGTRGRVSPFPVLPRHARQASQSAAEMPSMERSSRRSRSRGEASRTTRGRSSPRAFGDGAADDDEIVVTISKVTRGCPAHSSAARGDTTGVHLAADGQMYSIAFSEGFQSLADVILPRVRDGRDVVEKRRN</sequence>
<gene>
    <name evidence="3" type="ORF">OOU_Y34scaffold00624g99</name>
</gene>
<feature type="compositionally biased region" description="Polar residues" evidence="1">
    <location>
        <begin position="336"/>
        <end position="351"/>
    </location>
</feature>
<dbReference type="Gene3D" id="3.60.110.10">
    <property type="entry name" value="Carbon-nitrogen hydrolase"/>
    <property type="match status" value="1"/>
</dbReference>
<dbReference type="GO" id="GO:0070773">
    <property type="term" value="F:protein-N-terminal glutamine amidohydrolase activity"/>
    <property type="evidence" value="ECO:0007669"/>
    <property type="project" value="InterPro"/>
</dbReference>
<dbReference type="SUPFAM" id="SSF56317">
    <property type="entry name" value="Carbon-nitrogen hydrolase"/>
    <property type="match status" value="1"/>
</dbReference>
<feature type="compositionally biased region" description="Polar residues" evidence="1">
    <location>
        <begin position="713"/>
        <end position="725"/>
    </location>
</feature>
<feature type="region of interest" description="Disordered" evidence="1">
    <location>
        <begin position="321"/>
        <end position="425"/>
    </location>
</feature>
<dbReference type="Proteomes" id="UP000011086">
    <property type="component" value="Unassembled WGS sequence"/>
</dbReference>
<feature type="region of interest" description="Disordered" evidence="1">
    <location>
        <begin position="451"/>
        <end position="471"/>
    </location>
</feature>
<evidence type="ECO:0000259" key="2">
    <source>
        <dbReference type="PROSITE" id="PS50263"/>
    </source>
</evidence>
<dbReference type="GO" id="GO:0008418">
    <property type="term" value="F:protein-N-terminal asparagine amidohydrolase activity"/>
    <property type="evidence" value="ECO:0007669"/>
    <property type="project" value="InterPro"/>
</dbReference>
<feature type="compositionally biased region" description="Polar residues" evidence="1">
    <location>
        <begin position="389"/>
        <end position="407"/>
    </location>
</feature>
<dbReference type="EMBL" id="JH793961">
    <property type="protein sequence ID" value="ELQ37003.1"/>
    <property type="molecule type" value="Genomic_DNA"/>
</dbReference>
<dbReference type="InterPro" id="IPR036526">
    <property type="entry name" value="C-N_Hydrolase_sf"/>
</dbReference>
<feature type="compositionally biased region" description="Polar residues" evidence="1">
    <location>
        <begin position="540"/>
        <end position="552"/>
    </location>
</feature>
<feature type="region of interest" description="Disordered" evidence="1">
    <location>
        <begin position="492"/>
        <end position="514"/>
    </location>
</feature>